<dbReference type="Pfam" id="PF02826">
    <property type="entry name" value="2-Hacid_dh_C"/>
    <property type="match status" value="1"/>
</dbReference>
<sequence length="352" mass="38222">MSIPDTPHAWRLVYFDFVQHQVFLDVLGARPEVEVTRLAFAGDVAANFEALRRAHAYQATSVKDDLPPAYMVTAGLLARMPNLLVVSMHGAGYDTVDVAACTEAGVLLVNQSGGNAEAVAEHALAMMLALLKRIPEGDAWVRAGRPHRRAELLGRDLLGRTVGIVGLGNIGRRVAELARGLFRCRVLAYDPYLDAATCAERGAEKAEFAALLAQSDIVSVHCPRTPETEGMFGAAEFARMKRGAVFVNTARFGIHDEAALHGALVSRHLAGAGLDVWRREPPPKDHPLLALDTVIATPHTAGVTEDSRARVARFAAEQLLGIFAGERPPRLINPEVWPRYLERRAAVLANRD</sequence>
<evidence type="ECO:0000259" key="6">
    <source>
        <dbReference type="Pfam" id="PF02826"/>
    </source>
</evidence>
<protein>
    <submittedName>
        <fullName evidence="7">D-3-phosphoglycerate dehydrogenase</fullName>
    </submittedName>
</protein>
<comment type="similarity">
    <text evidence="1 4">Belongs to the D-isomer specific 2-hydroxyacid dehydrogenase family.</text>
</comment>
<dbReference type="InterPro" id="IPR006139">
    <property type="entry name" value="D-isomer_2_OHA_DH_cat_dom"/>
</dbReference>
<feature type="domain" description="D-isomer specific 2-hydroxyacid dehydrogenase NAD-binding" evidence="6">
    <location>
        <begin position="124"/>
        <end position="301"/>
    </location>
</feature>
<dbReference type="Pfam" id="PF00389">
    <property type="entry name" value="2-Hacid_dh"/>
    <property type="match status" value="1"/>
</dbReference>
<dbReference type="SUPFAM" id="SSF52283">
    <property type="entry name" value="Formate/glycerate dehydrogenase catalytic domain-like"/>
    <property type="match status" value="1"/>
</dbReference>
<keyword evidence="8" id="KW-1185">Reference proteome</keyword>
<evidence type="ECO:0000259" key="5">
    <source>
        <dbReference type="Pfam" id="PF00389"/>
    </source>
</evidence>
<evidence type="ECO:0000313" key="7">
    <source>
        <dbReference type="EMBL" id="GGG17787.1"/>
    </source>
</evidence>
<dbReference type="GO" id="GO:0016616">
    <property type="term" value="F:oxidoreductase activity, acting on the CH-OH group of donors, NAD or NADP as acceptor"/>
    <property type="evidence" value="ECO:0007669"/>
    <property type="project" value="InterPro"/>
</dbReference>
<dbReference type="RefSeq" id="WP_188897604.1">
    <property type="nucleotide sequence ID" value="NZ_BMKS01000001.1"/>
</dbReference>
<evidence type="ECO:0000256" key="1">
    <source>
        <dbReference type="ARBA" id="ARBA00005854"/>
    </source>
</evidence>
<evidence type="ECO:0000256" key="2">
    <source>
        <dbReference type="ARBA" id="ARBA00023002"/>
    </source>
</evidence>
<comment type="caution">
    <text evidence="7">The sequence shown here is derived from an EMBL/GenBank/DDBJ whole genome shotgun (WGS) entry which is preliminary data.</text>
</comment>
<name>A0A8J3EAL8_9PROT</name>
<dbReference type="EMBL" id="BMKS01000001">
    <property type="protein sequence ID" value="GGG17787.1"/>
    <property type="molecule type" value="Genomic_DNA"/>
</dbReference>
<organism evidence="7 8">
    <name type="scientific">Caldovatus sediminis</name>
    <dbReference type="NCBI Taxonomy" id="2041189"/>
    <lineage>
        <taxon>Bacteria</taxon>
        <taxon>Pseudomonadati</taxon>
        <taxon>Pseudomonadota</taxon>
        <taxon>Alphaproteobacteria</taxon>
        <taxon>Acetobacterales</taxon>
        <taxon>Roseomonadaceae</taxon>
        <taxon>Caldovatus</taxon>
    </lineage>
</organism>
<evidence type="ECO:0000313" key="8">
    <source>
        <dbReference type="Proteomes" id="UP000597507"/>
    </source>
</evidence>
<gene>
    <name evidence="7" type="ORF">GCM10010964_02480</name>
</gene>
<keyword evidence="2 4" id="KW-0560">Oxidoreductase</keyword>
<dbReference type="PROSITE" id="PS00065">
    <property type="entry name" value="D_2_HYDROXYACID_DH_1"/>
    <property type="match status" value="1"/>
</dbReference>
<accession>A0A8J3EAL8</accession>
<dbReference type="PROSITE" id="PS00670">
    <property type="entry name" value="D_2_HYDROXYACID_DH_2"/>
    <property type="match status" value="1"/>
</dbReference>
<dbReference type="GO" id="GO:0051287">
    <property type="term" value="F:NAD binding"/>
    <property type="evidence" value="ECO:0007669"/>
    <property type="project" value="InterPro"/>
</dbReference>
<dbReference type="CDD" id="cd12173">
    <property type="entry name" value="PGDH_4"/>
    <property type="match status" value="1"/>
</dbReference>
<dbReference type="PANTHER" id="PTHR42938">
    <property type="entry name" value="FORMATE DEHYDROGENASE 1"/>
    <property type="match status" value="1"/>
</dbReference>
<keyword evidence="3" id="KW-0520">NAD</keyword>
<dbReference type="PANTHER" id="PTHR42938:SF47">
    <property type="entry name" value="HYDROXYPYRUVATE REDUCTASE"/>
    <property type="match status" value="1"/>
</dbReference>
<dbReference type="Proteomes" id="UP000597507">
    <property type="component" value="Unassembled WGS sequence"/>
</dbReference>
<dbReference type="FunFam" id="3.40.50.720:FF:000203">
    <property type="entry name" value="D-3-phosphoglycerate dehydrogenase (SerA)"/>
    <property type="match status" value="1"/>
</dbReference>
<reference evidence="7 8" key="1">
    <citation type="journal article" date="2014" name="Int. J. Syst. Evol. Microbiol.">
        <title>Complete genome sequence of Corynebacterium casei LMG S-19264T (=DSM 44701T), isolated from a smear-ripened cheese.</title>
        <authorList>
            <consortium name="US DOE Joint Genome Institute (JGI-PGF)"/>
            <person name="Walter F."/>
            <person name="Albersmeier A."/>
            <person name="Kalinowski J."/>
            <person name="Ruckert C."/>
        </authorList>
    </citation>
    <scope>NUCLEOTIDE SEQUENCE [LARGE SCALE GENOMIC DNA]</scope>
    <source>
        <strain evidence="7 8">CGMCC 1.16330</strain>
    </source>
</reference>
<feature type="domain" description="D-isomer specific 2-hydroxyacid dehydrogenase catalytic" evidence="5">
    <location>
        <begin position="25"/>
        <end position="333"/>
    </location>
</feature>
<dbReference type="Gene3D" id="3.40.50.720">
    <property type="entry name" value="NAD(P)-binding Rossmann-like Domain"/>
    <property type="match status" value="2"/>
</dbReference>
<proteinExistence type="inferred from homology"/>
<evidence type="ECO:0000256" key="3">
    <source>
        <dbReference type="ARBA" id="ARBA00023027"/>
    </source>
</evidence>
<dbReference type="InterPro" id="IPR036291">
    <property type="entry name" value="NAD(P)-bd_dom_sf"/>
</dbReference>
<dbReference type="AlphaFoldDB" id="A0A8J3EAL8"/>
<dbReference type="InterPro" id="IPR029753">
    <property type="entry name" value="D-isomer_DH_CS"/>
</dbReference>
<dbReference type="InterPro" id="IPR006140">
    <property type="entry name" value="D-isomer_DH_NAD-bd"/>
</dbReference>
<dbReference type="InterPro" id="IPR029752">
    <property type="entry name" value="D-isomer_DH_CS1"/>
</dbReference>
<evidence type="ECO:0000256" key="4">
    <source>
        <dbReference type="RuleBase" id="RU003719"/>
    </source>
</evidence>
<dbReference type="SUPFAM" id="SSF51735">
    <property type="entry name" value="NAD(P)-binding Rossmann-fold domains"/>
    <property type="match status" value="1"/>
</dbReference>